<keyword evidence="7" id="KW-0863">Zinc-finger</keyword>
<evidence type="ECO:0000256" key="12">
    <source>
        <dbReference type="RuleBase" id="RU000442"/>
    </source>
</evidence>
<organism evidence="18 19">
    <name type="scientific">Basidiobolus ranarum</name>
    <dbReference type="NCBI Taxonomy" id="34480"/>
    <lineage>
        <taxon>Eukaryota</taxon>
        <taxon>Fungi</taxon>
        <taxon>Fungi incertae sedis</taxon>
        <taxon>Zoopagomycota</taxon>
        <taxon>Entomophthoromycotina</taxon>
        <taxon>Basidiobolomycetes</taxon>
        <taxon>Basidiobolales</taxon>
        <taxon>Basidiobolaceae</taxon>
        <taxon>Basidiobolus</taxon>
    </lineage>
</organism>
<dbReference type="Pfam" id="PF08996">
    <property type="entry name" value="zf-DNA_Pol"/>
    <property type="match status" value="1"/>
</dbReference>
<dbReference type="Pfam" id="PF00136">
    <property type="entry name" value="DNA_pol_B"/>
    <property type="match status" value="1"/>
</dbReference>
<feature type="compositionally biased region" description="Polar residues" evidence="13">
    <location>
        <begin position="127"/>
        <end position="139"/>
    </location>
</feature>
<dbReference type="InterPro" id="IPR006133">
    <property type="entry name" value="DNA-dir_DNA_pol_B_exonuc"/>
</dbReference>
<evidence type="ECO:0000256" key="5">
    <source>
        <dbReference type="ARBA" id="ARBA00022705"/>
    </source>
</evidence>
<dbReference type="PROSITE" id="PS00116">
    <property type="entry name" value="DNA_POLYMERASE_B"/>
    <property type="match status" value="1"/>
</dbReference>
<evidence type="ECO:0000256" key="6">
    <source>
        <dbReference type="ARBA" id="ARBA00022723"/>
    </source>
</evidence>
<evidence type="ECO:0000259" key="16">
    <source>
        <dbReference type="Pfam" id="PF08996"/>
    </source>
</evidence>
<evidence type="ECO:0000256" key="13">
    <source>
        <dbReference type="SAM" id="MobiDB-lite"/>
    </source>
</evidence>
<dbReference type="InterPro" id="IPR006134">
    <property type="entry name" value="DNA-dir_DNA_pol_B_multi_dom"/>
</dbReference>
<dbReference type="CDD" id="cd05776">
    <property type="entry name" value="DNA_polB_alpha_exo"/>
    <property type="match status" value="1"/>
</dbReference>
<evidence type="ECO:0000259" key="15">
    <source>
        <dbReference type="Pfam" id="PF03104"/>
    </source>
</evidence>
<dbReference type="InterPro" id="IPR043502">
    <property type="entry name" value="DNA/RNA_pol_sf"/>
</dbReference>
<feature type="domain" description="DNA polymerase alpha catalytic subunit N-terminal" evidence="17">
    <location>
        <begin position="18"/>
        <end position="80"/>
    </location>
</feature>
<dbReference type="Gene3D" id="6.10.10.100">
    <property type="match status" value="1"/>
</dbReference>
<feature type="region of interest" description="Disordered" evidence="13">
    <location>
        <begin position="64"/>
        <end position="139"/>
    </location>
</feature>
<evidence type="ECO:0000256" key="3">
    <source>
        <dbReference type="ARBA" id="ARBA00022679"/>
    </source>
</evidence>
<comment type="similarity">
    <text evidence="2 12">Belongs to the DNA polymerase type-B family.</text>
</comment>
<comment type="catalytic activity">
    <reaction evidence="12">
        <text>DNA(n) + a 2'-deoxyribonucleoside 5'-triphosphate = DNA(n+1) + diphosphate</text>
        <dbReference type="Rhea" id="RHEA:22508"/>
        <dbReference type="Rhea" id="RHEA-COMP:17339"/>
        <dbReference type="Rhea" id="RHEA-COMP:17340"/>
        <dbReference type="ChEBI" id="CHEBI:33019"/>
        <dbReference type="ChEBI" id="CHEBI:61560"/>
        <dbReference type="ChEBI" id="CHEBI:173112"/>
        <dbReference type="EC" id="2.7.7.7"/>
    </reaction>
</comment>
<feature type="domain" description="DNA-directed DNA polymerase family B multifunctional" evidence="14">
    <location>
        <begin position="779"/>
        <end position="1229"/>
    </location>
</feature>
<evidence type="ECO:0000256" key="8">
    <source>
        <dbReference type="ARBA" id="ARBA00022833"/>
    </source>
</evidence>
<dbReference type="Gene3D" id="2.40.50.730">
    <property type="match status" value="1"/>
</dbReference>
<dbReference type="PANTHER" id="PTHR45861">
    <property type="entry name" value="DNA POLYMERASE ALPHA CATALYTIC SUBUNIT"/>
    <property type="match status" value="1"/>
</dbReference>
<evidence type="ECO:0000256" key="11">
    <source>
        <dbReference type="ARBA" id="ARBA00023242"/>
    </source>
</evidence>
<comment type="subcellular location">
    <subcellularLocation>
        <location evidence="1">Nucleus</location>
    </subcellularLocation>
</comment>
<dbReference type="InterPro" id="IPR015088">
    <property type="entry name" value="Znf_DNA-dir_DNA_pol_B_alpha"/>
</dbReference>
<dbReference type="GO" id="GO:0003887">
    <property type="term" value="F:DNA-directed DNA polymerase activity"/>
    <property type="evidence" value="ECO:0007669"/>
    <property type="project" value="UniProtKB-KW"/>
</dbReference>
<proteinExistence type="inferred from homology"/>
<dbReference type="Proteomes" id="UP001479436">
    <property type="component" value="Unassembled WGS sequence"/>
</dbReference>
<evidence type="ECO:0000256" key="2">
    <source>
        <dbReference type="ARBA" id="ARBA00005755"/>
    </source>
</evidence>
<dbReference type="SUPFAM" id="SSF53098">
    <property type="entry name" value="Ribonuclease H-like"/>
    <property type="match status" value="1"/>
</dbReference>
<dbReference type="NCBIfam" id="TIGR00592">
    <property type="entry name" value="pol2"/>
    <property type="match status" value="1"/>
</dbReference>
<dbReference type="InterPro" id="IPR023211">
    <property type="entry name" value="DNA_pol_palm_dom_sf"/>
</dbReference>
<dbReference type="Gene3D" id="3.90.1600.10">
    <property type="entry name" value="Palm domain of DNA polymerase"/>
    <property type="match status" value="1"/>
</dbReference>
<feature type="domain" description="Zinc finger DNA-directed DNA polymerase family B alpha" evidence="16">
    <location>
        <begin position="1265"/>
        <end position="1446"/>
    </location>
</feature>
<reference evidence="18 19" key="1">
    <citation type="submission" date="2023-04" db="EMBL/GenBank/DDBJ databases">
        <title>Genome of Basidiobolus ranarum AG-B5.</title>
        <authorList>
            <person name="Stajich J.E."/>
            <person name="Carter-House D."/>
            <person name="Gryganskyi A."/>
        </authorList>
    </citation>
    <scope>NUCLEOTIDE SEQUENCE [LARGE SCALE GENOMIC DNA]</scope>
    <source>
        <strain evidence="18 19">AG-B5</strain>
    </source>
</reference>
<feature type="domain" description="DNA-directed DNA polymerase family B exonuclease" evidence="15">
    <location>
        <begin position="468"/>
        <end position="714"/>
    </location>
</feature>
<dbReference type="InterPro" id="IPR024647">
    <property type="entry name" value="DNA_pol_a_cat_su_N"/>
</dbReference>
<dbReference type="PRINTS" id="PR00106">
    <property type="entry name" value="DNAPOLB"/>
</dbReference>
<dbReference type="PANTHER" id="PTHR45861:SF1">
    <property type="entry name" value="DNA POLYMERASE ALPHA CATALYTIC SUBUNIT"/>
    <property type="match status" value="1"/>
</dbReference>
<feature type="compositionally biased region" description="Basic and acidic residues" evidence="13">
    <location>
        <begin position="109"/>
        <end position="120"/>
    </location>
</feature>
<dbReference type="Gene3D" id="1.10.3200.20">
    <property type="entry name" value="DNA Polymerase alpha, zinc finger"/>
    <property type="match status" value="1"/>
</dbReference>
<feature type="region of interest" description="Disordered" evidence="13">
    <location>
        <begin position="308"/>
        <end position="327"/>
    </location>
</feature>
<keyword evidence="4 12" id="KW-0548">Nucleotidyltransferase</keyword>
<keyword evidence="6" id="KW-0479">Metal-binding</keyword>
<evidence type="ECO:0000259" key="17">
    <source>
        <dbReference type="Pfam" id="PF12254"/>
    </source>
</evidence>
<dbReference type="SMART" id="SM00486">
    <property type="entry name" value="POLBc"/>
    <property type="match status" value="1"/>
</dbReference>
<dbReference type="InterPro" id="IPR012337">
    <property type="entry name" value="RNaseH-like_sf"/>
</dbReference>
<comment type="caution">
    <text evidence="18">The sequence shown here is derived from an EMBL/GenBank/DDBJ whole genome shotgun (WGS) entry which is preliminary data.</text>
</comment>
<name>A0ABR2WKB1_9FUNG</name>
<evidence type="ECO:0000256" key="9">
    <source>
        <dbReference type="ARBA" id="ARBA00022932"/>
    </source>
</evidence>
<evidence type="ECO:0000256" key="7">
    <source>
        <dbReference type="ARBA" id="ARBA00022771"/>
    </source>
</evidence>
<sequence length="1451" mass="166026">MANERRLRTRENKGEKYAQLRDLKQRGESRIKTYEVQEDIIYDEVDEKEYSKLVKSRLEEQDFVVDDDGSGYVDHGTEDWGQEGYSDEFSDDNTIPNNGTPKRKRNSKSKKENKVQKEKINPFFTRAHQNLGSSGKNLTSSANEQEFMNSLLNDVDTSVNTHILKKQKLTSKMTDSQRIEQLALFGNSSETKNITRPEIKFEEDTDSTWKSKYQTTKEVEKKVSIEQQPSFRNMAEKAFAEFQDIDFDDFNDDLEDPMEGVKSSNANVKIESQEPISAIKAEPISPEKIKAENGDDKLSWMKIQETLTSHMEQASSQPKSESTNGTSTLEEHVLEEDGSLDMYWIDVFEKSGSLYFFGKVFNRSSNSYISCCLAVNNLERNVFVLPRETKIDSAGNPTDVEVTMSDVYQEFRKVCTKYNISAWGAKEVVRKYAFEIMDVPAESDYLKAVYSYNLPQLPSDLTGETFERVFGTNTPALESFIIKRNIMGPCWLKVKNPQFSNRNISWCKLEVNSNNPKDVNPVKECDNKKSTPPLTVLSLSLKTVMNRQKHANEIVMASTLVYDQVPIDSTSSLDKLPCSQYTVVRQLNDMPYPVGFNDQVQRQKWKLEVSRTERALLNYLIAIIHKADPDVIVGHNFMGFDLDVLLHRMKANKVDHWSRLGRLRRTQWPQLQAGAGGMGDSTYAEKAIVSGRIICDTYLATKDLIRATSYSLSNLAKTELKISRENIEFEKIPYYFNSTKDLSYVIKHCEFDAYLTMALMFKLQVLPLTKQLTNLAGNLWSRTMTGARAERNEYLLLHEFHRNKYICPDKTFNSKARPVVNTELDGDGPDEEQETRKTGRRKPAYTGGLVLEPKKGLYDKYVLLLDFNSLYPSIIQEFNICFTTVERKDEKEPDQIPEVPDTDIEQGVLPRLIHTLVEKRRTVKGLMKDPRASPLELEQYDVRQKALKLTANSMYGCLGFTHSRFYAKQLAMLITSKGREILQNTVDLAQAERLDVIYGDTDSIMINTNSELLEDVRKIGSYFKKKVNERYRLLELEMDGVFKRMLLLKKKKYAALKLEERDGKEETVMETKGLDLVRRDWCDLSHDVSNFVLQQIFSGDNREEAVERIHKYLVKIGEDVRNQLTPINKFIINKGLTKNPEDYADAKSQPHVQVALRMKSKGISIRAGDTVPFVICKISDDSSNTKSSYAERAYHPDDVTRQGSSLTIDIEWYLNQQVHPPVARLCDPIEGTDAAHIAHCLGLDSSKYHSTSAKASDERFTTLDSQIPDADRFKNAVRFSPKCRYCHQAYEFVGTAVVQEDRVVTGFKCPNASCGQLASVGSLAVQLKLAIRSHISQYNEGWLVCEDPQCGHRSKSMSVYGRRCLMRHKGVVAYQYNDTDLYTQLKYYESLFDEDKIRKNAAGTEYEAKIQALCTTHRVDATRMKDQVSKYLSKCGRRYVDLAQVFSFCKI</sequence>
<keyword evidence="9 12" id="KW-0239">DNA-directed DNA polymerase</keyword>
<protein>
    <recommendedName>
        <fullName evidence="12">DNA polymerase</fullName>
        <ecNumber evidence="12">2.7.7.7</ecNumber>
    </recommendedName>
</protein>
<evidence type="ECO:0000256" key="4">
    <source>
        <dbReference type="ARBA" id="ARBA00022695"/>
    </source>
</evidence>
<feature type="region of interest" description="Disordered" evidence="13">
    <location>
        <begin position="819"/>
        <end position="841"/>
    </location>
</feature>
<dbReference type="EMBL" id="JASJQH010001146">
    <property type="protein sequence ID" value="KAK9761960.1"/>
    <property type="molecule type" value="Genomic_DNA"/>
</dbReference>
<keyword evidence="8" id="KW-0862">Zinc</keyword>
<dbReference type="Pfam" id="PF03104">
    <property type="entry name" value="DNA_pol_B_exo1"/>
    <property type="match status" value="1"/>
</dbReference>
<evidence type="ECO:0000256" key="10">
    <source>
        <dbReference type="ARBA" id="ARBA00023125"/>
    </source>
</evidence>
<dbReference type="Gene3D" id="1.10.287.690">
    <property type="entry name" value="Helix hairpin bin"/>
    <property type="match status" value="1"/>
</dbReference>
<dbReference type="InterPro" id="IPR045846">
    <property type="entry name" value="POLBc_alpha"/>
</dbReference>
<dbReference type="EC" id="2.7.7.7" evidence="12"/>
<keyword evidence="19" id="KW-1185">Reference proteome</keyword>
<evidence type="ECO:0000256" key="1">
    <source>
        <dbReference type="ARBA" id="ARBA00004123"/>
    </source>
</evidence>
<keyword evidence="10 12" id="KW-0238">DNA-binding</keyword>
<dbReference type="InterPro" id="IPR006172">
    <property type="entry name" value="DNA-dir_DNA_pol_B"/>
</dbReference>
<dbReference type="SUPFAM" id="SSF56672">
    <property type="entry name" value="DNA/RNA polymerases"/>
    <property type="match status" value="1"/>
</dbReference>
<dbReference type="Gene3D" id="1.10.132.60">
    <property type="entry name" value="DNA polymerase family B, C-terminal domain"/>
    <property type="match status" value="1"/>
</dbReference>
<feature type="compositionally biased region" description="Acidic residues" evidence="13">
    <location>
        <begin position="824"/>
        <end position="833"/>
    </location>
</feature>
<dbReference type="InterPro" id="IPR036397">
    <property type="entry name" value="RNaseH_sf"/>
</dbReference>
<dbReference type="InterPro" id="IPR017964">
    <property type="entry name" value="DNA-dir_DNA_pol_B_CS"/>
</dbReference>
<accession>A0ABR2WKB1</accession>
<keyword evidence="3 12" id="KW-0808">Transferase</keyword>
<dbReference type="Pfam" id="PF12254">
    <property type="entry name" value="DNA_pol_alpha_N"/>
    <property type="match status" value="1"/>
</dbReference>
<keyword evidence="11" id="KW-0539">Nucleus</keyword>
<evidence type="ECO:0000313" key="19">
    <source>
        <dbReference type="Proteomes" id="UP001479436"/>
    </source>
</evidence>
<dbReference type="Gene3D" id="3.30.70.2820">
    <property type="match status" value="1"/>
</dbReference>
<dbReference type="InterPro" id="IPR038256">
    <property type="entry name" value="Pol_alpha_znc_sf"/>
</dbReference>
<dbReference type="Gene3D" id="3.30.420.10">
    <property type="entry name" value="Ribonuclease H-like superfamily/Ribonuclease H"/>
    <property type="match status" value="1"/>
</dbReference>
<evidence type="ECO:0000259" key="14">
    <source>
        <dbReference type="Pfam" id="PF00136"/>
    </source>
</evidence>
<dbReference type="InterPro" id="IPR042087">
    <property type="entry name" value="DNA_pol_B_thumb"/>
</dbReference>
<keyword evidence="5 12" id="KW-0235">DNA replication</keyword>
<dbReference type="CDD" id="cd05532">
    <property type="entry name" value="POLBc_alpha"/>
    <property type="match status" value="1"/>
</dbReference>
<gene>
    <name evidence="18" type="primary">POL1</name>
    <name evidence="18" type="ORF">K7432_012735</name>
</gene>
<evidence type="ECO:0000313" key="18">
    <source>
        <dbReference type="EMBL" id="KAK9761960.1"/>
    </source>
</evidence>